<evidence type="ECO:0000313" key="2">
    <source>
        <dbReference type="EMBL" id="MBB4036327.1"/>
    </source>
</evidence>
<dbReference type="EMBL" id="JACIEP010000007">
    <property type="protein sequence ID" value="MBB4036327.1"/>
    <property type="molecule type" value="Genomic_DNA"/>
</dbReference>
<protein>
    <recommendedName>
        <fullName evidence="4">DUF2625 domain-containing protein</fullName>
    </recommendedName>
</protein>
<evidence type="ECO:0000313" key="3">
    <source>
        <dbReference type="Proteomes" id="UP000555103"/>
    </source>
</evidence>
<name>A0A840CJU4_9BACT</name>
<feature type="chain" id="PRO_5032520448" description="DUF2625 domain-containing protein" evidence="1">
    <location>
        <begin position="22"/>
        <end position="270"/>
    </location>
</feature>
<proteinExistence type="predicted"/>
<organism evidence="2 3">
    <name type="scientific">Dysgonomonas hofstadii</name>
    <dbReference type="NCBI Taxonomy" id="637886"/>
    <lineage>
        <taxon>Bacteria</taxon>
        <taxon>Pseudomonadati</taxon>
        <taxon>Bacteroidota</taxon>
        <taxon>Bacteroidia</taxon>
        <taxon>Bacteroidales</taxon>
        <taxon>Dysgonomonadaceae</taxon>
        <taxon>Dysgonomonas</taxon>
    </lineage>
</organism>
<dbReference type="RefSeq" id="WP_246348053.1">
    <property type="nucleotide sequence ID" value="NZ_JACIEP010000007.1"/>
</dbReference>
<evidence type="ECO:0008006" key="4">
    <source>
        <dbReference type="Google" id="ProtNLM"/>
    </source>
</evidence>
<comment type="caution">
    <text evidence="2">The sequence shown here is derived from an EMBL/GenBank/DDBJ whole genome shotgun (WGS) entry which is preliminary data.</text>
</comment>
<dbReference type="NCBIfam" id="NF008498">
    <property type="entry name" value="PRK11408.1-5"/>
    <property type="match status" value="1"/>
</dbReference>
<keyword evidence="1" id="KW-0732">Signal</keyword>
<dbReference type="Pfam" id="PF10946">
    <property type="entry name" value="DUF2625"/>
    <property type="match status" value="1"/>
</dbReference>
<reference evidence="2 3" key="1">
    <citation type="submission" date="2020-08" db="EMBL/GenBank/DDBJ databases">
        <title>Genomic Encyclopedia of Type Strains, Phase IV (KMG-IV): sequencing the most valuable type-strain genomes for metagenomic binning, comparative biology and taxonomic classification.</title>
        <authorList>
            <person name="Goeker M."/>
        </authorList>
    </citation>
    <scope>NUCLEOTIDE SEQUENCE [LARGE SCALE GENOMIC DNA]</scope>
    <source>
        <strain evidence="2 3">DSM 104969</strain>
    </source>
</reference>
<evidence type="ECO:0000256" key="1">
    <source>
        <dbReference type="SAM" id="SignalP"/>
    </source>
</evidence>
<gene>
    <name evidence="2" type="ORF">GGR21_002229</name>
</gene>
<dbReference type="Proteomes" id="UP000555103">
    <property type="component" value="Unassembled WGS sequence"/>
</dbReference>
<dbReference type="InterPro" id="IPR021239">
    <property type="entry name" value="DUF2625"/>
</dbReference>
<sequence>MEKFALCLLLFFIGVCQSVWAQSPIETKPIDQIHDTINKPNTNMRTLEELINKEDPGWPVVQEWIEKAKNKIEVLPCEKSKAEETLLHTQVTTRSLMGAVIYETGGLLVDNGWIRILGSGSEKMKRSLDEWNRGKTFSEYGEPAPYLLVADDAIGGFYAINGGFFGKDAGNIYYFAPDMVQWIPMEMGYSQFLLFCFETDMDEFYPNLRWKGWQDEVKVLNPDYAYSFVPFLWSREGKDIEEVSRRAIPIGELYDFNMDLQNTLNNRQSE</sequence>
<keyword evidence="3" id="KW-1185">Reference proteome</keyword>
<feature type="signal peptide" evidence="1">
    <location>
        <begin position="1"/>
        <end position="21"/>
    </location>
</feature>
<accession>A0A840CJU4</accession>
<dbReference type="AlphaFoldDB" id="A0A840CJU4"/>